<evidence type="ECO:0000256" key="1">
    <source>
        <dbReference type="SAM" id="MobiDB-lite"/>
    </source>
</evidence>
<dbReference type="Pfam" id="PF15932">
    <property type="entry name" value="DUF4748"/>
    <property type="match status" value="1"/>
</dbReference>
<accession>A0A162LVC5</accession>
<organism evidence="2 3">
    <name type="scientific">Cordyceps fumosorosea (strain ARSEF 2679)</name>
    <name type="common">Isaria fumosorosea</name>
    <dbReference type="NCBI Taxonomy" id="1081104"/>
    <lineage>
        <taxon>Eukaryota</taxon>
        <taxon>Fungi</taxon>
        <taxon>Dikarya</taxon>
        <taxon>Ascomycota</taxon>
        <taxon>Pezizomycotina</taxon>
        <taxon>Sordariomycetes</taxon>
        <taxon>Hypocreomycetidae</taxon>
        <taxon>Hypocreales</taxon>
        <taxon>Cordycipitaceae</taxon>
        <taxon>Cordyceps</taxon>
    </lineage>
</organism>
<protein>
    <submittedName>
        <fullName evidence="2">Uncharacterized protein</fullName>
    </submittedName>
</protein>
<dbReference type="EMBL" id="AZHB01000057">
    <property type="protein sequence ID" value="OAA45370.1"/>
    <property type="molecule type" value="Genomic_DNA"/>
</dbReference>
<evidence type="ECO:0000313" key="2">
    <source>
        <dbReference type="EMBL" id="OAA45370.1"/>
    </source>
</evidence>
<gene>
    <name evidence="2" type="ORF">ISF_09603</name>
</gene>
<evidence type="ECO:0000313" key="3">
    <source>
        <dbReference type="Proteomes" id="UP000076744"/>
    </source>
</evidence>
<feature type="compositionally biased region" description="Basic and acidic residues" evidence="1">
    <location>
        <begin position="294"/>
        <end position="305"/>
    </location>
</feature>
<dbReference type="RefSeq" id="XP_018699620.1">
    <property type="nucleotide sequence ID" value="XM_018853204.1"/>
</dbReference>
<name>A0A162LVC5_CORFA</name>
<keyword evidence="3" id="KW-1185">Reference proteome</keyword>
<dbReference type="InterPro" id="IPR031833">
    <property type="entry name" value="DUF4748"/>
</dbReference>
<dbReference type="GeneID" id="30025895"/>
<feature type="region of interest" description="Disordered" evidence="1">
    <location>
        <begin position="294"/>
        <end position="383"/>
    </location>
</feature>
<dbReference type="OrthoDB" id="4935409at2759"/>
<sequence>MIFTVLIVIRWRRTQVLVITTSLSARAPPPIPRLPPPEPHNALIHTDLQPPLSPRTCRTLRRLQPAQPFGTEAASQGSGGGAHLHARWKRPVAGYQLAAWPLVFVQLNYKYSALAAATLLVASSLGMPELSSGGSKATPGQLIVANNMNRPFRLDPGAEGNIIIHQGQMTARETSMDLILSEQNAQHSQAEVSYSAGDQGTYNFAIRPVEGGGFPRAIEVIPLAPRPSSPRCQPLVWYPGQGNAQQSRGQDHTPLRIFLHEAQAHDPPAFGATGAGAYYFAKREINADRKAKLEAHRQKRQDIRAMEYGPSQPMIPSENGVATAANSSTKPDYAGSPSAESSNDPSPAGQDLGIESAAKREKEDVSPYESKVGYRSRKGDRFS</sequence>
<dbReference type="AlphaFoldDB" id="A0A162LVC5"/>
<reference evidence="2 3" key="1">
    <citation type="journal article" date="2016" name="Genome Biol. Evol.">
        <title>Divergent and convergent evolution of fungal pathogenicity.</title>
        <authorList>
            <person name="Shang Y."/>
            <person name="Xiao G."/>
            <person name="Zheng P."/>
            <person name="Cen K."/>
            <person name="Zhan S."/>
            <person name="Wang C."/>
        </authorList>
    </citation>
    <scope>NUCLEOTIDE SEQUENCE [LARGE SCALE GENOMIC DNA]</scope>
    <source>
        <strain evidence="2 3">ARSEF 2679</strain>
    </source>
</reference>
<dbReference type="Proteomes" id="UP000076744">
    <property type="component" value="Unassembled WGS sequence"/>
</dbReference>
<dbReference type="PANTHER" id="PTHR41800">
    <property type="entry name" value="EXPRESSED PROTEIN"/>
    <property type="match status" value="1"/>
</dbReference>
<dbReference type="PANTHER" id="PTHR41800:SF1">
    <property type="entry name" value="EXPRESSED PROTEIN"/>
    <property type="match status" value="1"/>
</dbReference>
<proteinExistence type="predicted"/>
<comment type="caution">
    <text evidence="2">The sequence shown here is derived from an EMBL/GenBank/DDBJ whole genome shotgun (WGS) entry which is preliminary data.</text>
</comment>